<dbReference type="STRING" id="1122244.GCA_000426885_02270"/>
<proteinExistence type="predicted"/>
<keyword evidence="2" id="KW-1185">Reference proteome</keyword>
<dbReference type="InterPro" id="IPR053842">
    <property type="entry name" value="NikA-like"/>
</dbReference>
<dbReference type="EMBL" id="UGQB01000002">
    <property type="protein sequence ID" value="STZ01574.1"/>
    <property type="molecule type" value="Genomic_DNA"/>
</dbReference>
<accession>A0A378QMP6</accession>
<protein>
    <submittedName>
        <fullName evidence="1">Uncharacterized protein</fullName>
    </submittedName>
</protein>
<gene>
    <name evidence="1" type="ORF">NCTC12877_00037</name>
</gene>
<dbReference type="Pfam" id="PF21983">
    <property type="entry name" value="NikA-like"/>
    <property type="match status" value="1"/>
</dbReference>
<evidence type="ECO:0000313" key="2">
    <source>
        <dbReference type="Proteomes" id="UP000254065"/>
    </source>
</evidence>
<dbReference type="OrthoDB" id="9830822at2"/>
<evidence type="ECO:0000313" key="1">
    <source>
        <dbReference type="EMBL" id="STZ01574.1"/>
    </source>
</evidence>
<dbReference type="RefSeq" id="WP_029103645.1">
    <property type="nucleotide sequence ID" value="NZ_UGQB01000002.1"/>
</dbReference>
<dbReference type="Proteomes" id="UP000254065">
    <property type="component" value="Unassembled WGS sequence"/>
</dbReference>
<reference evidence="1 2" key="1">
    <citation type="submission" date="2018-06" db="EMBL/GenBank/DDBJ databases">
        <authorList>
            <consortium name="Pathogen Informatics"/>
            <person name="Doyle S."/>
        </authorList>
    </citation>
    <scope>NUCLEOTIDE SEQUENCE [LARGE SCALE GENOMIC DNA]</scope>
    <source>
        <strain evidence="1 2">NCTC12877</strain>
    </source>
</reference>
<sequence length="120" mass="13335">MTTQTISFRISTETYLKLEATAASYGLSVGTYLRKKLEGEQGTLEQSIQSIQIDIKEILSNISSIDGNYNSHSSVDNYEQNALLLETLLILREIAQPTKVANAQKKLKSVGLNPFNLLEQ</sequence>
<dbReference type="AlphaFoldDB" id="A0A378QMP6"/>
<organism evidence="1 2">
    <name type="scientific">Moraxella caprae</name>
    <dbReference type="NCBI Taxonomy" id="90240"/>
    <lineage>
        <taxon>Bacteria</taxon>
        <taxon>Pseudomonadati</taxon>
        <taxon>Pseudomonadota</taxon>
        <taxon>Gammaproteobacteria</taxon>
        <taxon>Moraxellales</taxon>
        <taxon>Moraxellaceae</taxon>
        <taxon>Moraxella</taxon>
    </lineage>
</organism>
<name>A0A378QMP6_9GAMM</name>